<evidence type="ECO:0000256" key="2">
    <source>
        <dbReference type="ARBA" id="ARBA00009533"/>
    </source>
</evidence>
<comment type="caution">
    <text evidence="8">The sequence shown here is derived from an EMBL/GenBank/DDBJ whole genome shotgun (WGS) entry which is preliminary data.</text>
</comment>
<evidence type="ECO:0000256" key="1">
    <source>
        <dbReference type="ARBA" id="ARBA00001933"/>
    </source>
</evidence>
<evidence type="ECO:0000256" key="3">
    <source>
        <dbReference type="ARBA" id="ARBA00022793"/>
    </source>
</evidence>
<evidence type="ECO:0000256" key="6">
    <source>
        <dbReference type="PIRSR" id="PIRSR602129-50"/>
    </source>
</evidence>
<dbReference type="PANTHER" id="PTHR45677:SF8">
    <property type="entry name" value="CYSTEINE SULFINIC ACID DECARBOXYLASE"/>
    <property type="match status" value="1"/>
</dbReference>
<dbReference type="PANTHER" id="PTHR45677">
    <property type="entry name" value="GLUTAMATE DECARBOXYLASE-RELATED"/>
    <property type="match status" value="1"/>
</dbReference>
<dbReference type="EMBL" id="CAOF01000120">
    <property type="protein sequence ID" value="CCO47562.1"/>
    <property type="molecule type" value="Genomic_DNA"/>
</dbReference>
<dbReference type="SUPFAM" id="SSF53383">
    <property type="entry name" value="PLP-dependent transferases"/>
    <property type="match status" value="1"/>
</dbReference>
<dbReference type="RefSeq" id="WP_022612331.1">
    <property type="nucleotide sequence ID" value="NZ_LK391965.1"/>
</dbReference>
<dbReference type="InterPro" id="IPR015422">
    <property type="entry name" value="PyrdxlP-dep_Trfase_small"/>
</dbReference>
<gene>
    <name evidence="8" type="ORF">VIBNISOn1_30262</name>
</gene>
<sequence>MKSEKLESNTLFDCALELDQENFEDRKSEAFSGGFEIGNNVNDYIYSLIQKKAVDDVSSYDEMLRNTIIPNSINLDSKGYMGHMTGPIPKFIKQLMNTITEMNQNVVKVETSNILTLIERQVIGTLHHAYFDKSHSFYKEKMQNPNVCLGVGTSGGTLANITAMSFALNKMFSKSNSFEGIAQEGLHNALKHYKAEGVVIVGSERMHYSIDKAAKLIGLGKNSVVRVRTLPDGSIDIDELERVLSSLRLMGIKVLSLVGIAGSTETGSVDPLVRLSDVARRNNAHFHVDAAWGGPMFFSRKHKHVFSGIELADSITVCGHKQFYLPVGISFCLFRQPDFALHSENNTAYQCKKESYDLGRYTLEGTRPAYSMLLHALFSIWGRDGIEAVVNSNIEKAREFASLIEQEKGIELFEKPKTNIVTYRIRIQRAPHWNEEKRREVENLLNTKVQKEIFRDGDGFVSLTELKGRNSECYSVYRAVFCNPNICKKSMNLIIDKQKELFEKYLNSYLEKCFQEPALEV</sequence>
<dbReference type="AlphaFoldDB" id="A0AAV2VS59"/>
<dbReference type="InterPro" id="IPR015421">
    <property type="entry name" value="PyrdxlP-dep_Trfase_major"/>
</dbReference>
<dbReference type="Proteomes" id="UP000018211">
    <property type="component" value="Unassembled WGS sequence"/>
</dbReference>
<protein>
    <submittedName>
        <fullName evidence="8">Diaminobutyrate decarboxylase</fullName>
        <ecNumber evidence="8">4.1.1.86</ecNumber>
    </submittedName>
</protein>
<evidence type="ECO:0000313" key="8">
    <source>
        <dbReference type="EMBL" id="CCO47562.1"/>
    </source>
</evidence>
<evidence type="ECO:0000256" key="7">
    <source>
        <dbReference type="RuleBase" id="RU000382"/>
    </source>
</evidence>
<dbReference type="GO" id="GO:0005737">
    <property type="term" value="C:cytoplasm"/>
    <property type="evidence" value="ECO:0007669"/>
    <property type="project" value="TreeGrafter"/>
</dbReference>
<name>A0AAV2VS59_9VIBR</name>
<dbReference type="Pfam" id="PF00282">
    <property type="entry name" value="Pyridoxal_deC"/>
    <property type="match status" value="1"/>
</dbReference>
<comment type="similarity">
    <text evidence="2 7">Belongs to the group II decarboxylase family.</text>
</comment>
<dbReference type="Gene3D" id="3.90.1150.10">
    <property type="entry name" value="Aspartate Aminotransferase, domain 1"/>
    <property type="match status" value="1"/>
</dbReference>
<keyword evidence="5 7" id="KW-0456">Lyase</keyword>
<comment type="cofactor">
    <cofactor evidence="1 6 7">
        <name>pyridoxal 5'-phosphate</name>
        <dbReference type="ChEBI" id="CHEBI:597326"/>
    </cofactor>
</comment>
<evidence type="ECO:0000256" key="5">
    <source>
        <dbReference type="ARBA" id="ARBA00023239"/>
    </source>
</evidence>
<accession>A0AAV2VS59</accession>
<keyword evidence="3" id="KW-0210">Decarboxylase</keyword>
<dbReference type="GO" id="GO:0019752">
    <property type="term" value="P:carboxylic acid metabolic process"/>
    <property type="evidence" value="ECO:0007669"/>
    <property type="project" value="InterPro"/>
</dbReference>
<dbReference type="Gene3D" id="3.40.640.10">
    <property type="entry name" value="Type I PLP-dependent aspartate aminotransferase-like (Major domain)"/>
    <property type="match status" value="1"/>
</dbReference>
<feature type="modified residue" description="N6-(pyridoxal phosphate)lysine" evidence="6">
    <location>
        <position position="321"/>
    </location>
</feature>
<dbReference type="InterPro" id="IPR002129">
    <property type="entry name" value="PyrdxlP-dep_de-COase"/>
</dbReference>
<dbReference type="GO" id="GO:0030170">
    <property type="term" value="F:pyridoxal phosphate binding"/>
    <property type="evidence" value="ECO:0007669"/>
    <property type="project" value="InterPro"/>
</dbReference>
<evidence type="ECO:0000313" key="9">
    <source>
        <dbReference type="Proteomes" id="UP000018211"/>
    </source>
</evidence>
<dbReference type="GO" id="GO:0033983">
    <property type="term" value="F:diaminobutyrate decarboxylase activity"/>
    <property type="evidence" value="ECO:0007669"/>
    <property type="project" value="UniProtKB-EC"/>
</dbReference>
<organism evidence="8 9">
    <name type="scientific">Vibrio nigripulchritudo SOn1</name>
    <dbReference type="NCBI Taxonomy" id="1238450"/>
    <lineage>
        <taxon>Bacteria</taxon>
        <taxon>Pseudomonadati</taxon>
        <taxon>Pseudomonadota</taxon>
        <taxon>Gammaproteobacteria</taxon>
        <taxon>Vibrionales</taxon>
        <taxon>Vibrionaceae</taxon>
        <taxon>Vibrio</taxon>
    </lineage>
</organism>
<dbReference type="EC" id="4.1.1.86" evidence="8"/>
<reference evidence="8 9" key="1">
    <citation type="journal article" date="2013" name="ISME J.">
        <title>Comparative genomics of pathogenic lineages of Vibrio nigripulchritudo identifies virulence-associated traits.</title>
        <authorList>
            <person name="Goudenege D."/>
            <person name="Labreuche Y."/>
            <person name="Krin E."/>
            <person name="Ansquer D."/>
            <person name="Mangenot S."/>
            <person name="Calteau A."/>
            <person name="Medigue C."/>
            <person name="Mazel D."/>
            <person name="Polz M.F."/>
            <person name="Le Roux F."/>
        </authorList>
    </citation>
    <scope>NUCLEOTIDE SEQUENCE [LARGE SCALE GENOMIC DNA]</scope>
    <source>
        <strain evidence="8 9">SOn1</strain>
    </source>
</reference>
<proteinExistence type="inferred from homology"/>
<dbReference type="InterPro" id="IPR015424">
    <property type="entry name" value="PyrdxlP-dep_Trfase"/>
</dbReference>
<evidence type="ECO:0000256" key="4">
    <source>
        <dbReference type="ARBA" id="ARBA00022898"/>
    </source>
</evidence>
<keyword evidence="4 6" id="KW-0663">Pyridoxal phosphate</keyword>